<keyword evidence="5" id="KW-1185">Reference proteome</keyword>
<dbReference type="InterPro" id="IPR000742">
    <property type="entry name" value="EGF"/>
</dbReference>
<sequence length="132" mass="14081">MCQCPTGFGGYLCTAVSTPAPVTMTMEQVSTQKLLTTDKPTKFEPSMPTIQTSNTQSLGHSIVDARKEMMTSLSSSSSEISTKMTTEQVSSHKIMTTDKPTKFETSMPLIPASNAQSLGKSLVDSTATSMTS</sequence>
<dbReference type="PROSITE" id="PS00022">
    <property type="entry name" value="EGF_1"/>
    <property type="match status" value="1"/>
</dbReference>
<feature type="domain" description="EGF-like" evidence="2 3">
    <location>
        <begin position="2"/>
        <end position="13"/>
    </location>
</feature>
<evidence type="ECO:0000259" key="3">
    <source>
        <dbReference type="PROSITE" id="PS01186"/>
    </source>
</evidence>
<dbReference type="EMBL" id="JAIWYP010000017">
    <property type="protein sequence ID" value="KAH3693184.1"/>
    <property type="molecule type" value="Genomic_DNA"/>
</dbReference>
<feature type="region of interest" description="Disordered" evidence="1">
    <location>
        <begin position="70"/>
        <end position="132"/>
    </location>
</feature>
<proteinExistence type="predicted"/>
<evidence type="ECO:0000259" key="2">
    <source>
        <dbReference type="PROSITE" id="PS00022"/>
    </source>
</evidence>
<evidence type="ECO:0000313" key="4">
    <source>
        <dbReference type="EMBL" id="KAH3693184.1"/>
    </source>
</evidence>
<feature type="region of interest" description="Disordered" evidence="1">
    <location>
        <begin position="37"/>
        <end position="58"/>
    </location>
</feature>
<evidence type="ECO:0000256" key="1">
    <source>
        <dbReference type="SAM" id="MobiDB-lite"/>
    </source>
</evidence>
<organism evidence="4 5">
    <name type="scientific">Dreissena polymorpha</name>
    <name type="common">Zebra mussel</name>
    <name type="synonym">Mytilus polymorpha</name>
    <dbReference type="NCBI Taxonomy" id="45954"/>
    <lineage>
        <taxon>Eukaryota</taxon>
        <taxon>Metazoa</taxon>
        <taxon>Spiralia</taxon>
        <taxon>Lophotrochozoa</taxon>
        <taxon>Mollusca</taxon>
        <taxon>Bivalvia</taxon>
        <taxon>Autobranchia</taxon>
        <taxon>Heteroconchia</taxon>
        <taxon>Euheterodonta</taxon>
        <taxon>Imparidentia</taxon>
        <taxon>Neoheterodontei</taxon>
        <taxon>Myida</taxon>
        <taxon>Dreissenoidea</taxon>
        <taxon>Dreissenidae</taxon>
        <taxon>Dreissena</taxon>
    </lineage>
</organism>
<evidence type="ECO:0000313" key="5">
    <source>
        <dbReference type="Proteomes" id="UP000828390"/>
    </source>
</evidence>
<feature type="compositionally biased region" description="Polar residues" evidence="1">
    <location>
        <begin position="48"/>
        <end position="58"/>
    </location>
</feature>
<comment type="caution">
    <text evidence="4">The sequence shown here is derived from an EMBL/GenBank/DDBJ whole genome shotgun (WGS) entry which is preliminary data.</text>
</comment>
<feature type="compositionally biased region" description="Low complexity" evidence="1">
    <location>
        <begin position="70"/>
        <end position="87"/>
    </location>
</feature>
<name>A0A9D4BFT4_DREPO</name>
<reference evidence="4" key="2">
    <citation type="submission" date="2020-11" db="EMBL/GenBank/DDBJ databases">
        <authorList>
            <person name="McCartney M.A."/>
            <person name="Auch B."/>
            <person name="Kono T."/>
            <person name="Mallez S."/>
            <person name="Becker A."/>
            <person name="Gohl D.M."/>
            <person name="Silverstein K.A.T."/>
            <person name="Koren S."/>
            <person name="Bechman K.B."/>
            <person name="Herman A."/>
            <person name="Abrahante J.E."/>
            <person name="Garbe J."/>
        </authorList>
    </citation>
    <scope>NUCLEOTIDE SEQUENCE</scope>
    <source>
        <strain evidence="4">Duluth1</strain>
        <tissue evidence="4">Whole animal</tissue>
    </source>
</reference>
<reference evidence="4" key="1">
    <citation type="journal article" date="2019" name="bioRxiv">
        <title>The Genome of the Zebra Mussel, Dreissena polymorpha: A Resource for Invasive Species Research.</title>
        <authorList>
            <person name="McCartney M.A."/>
            <person name="Auch B."/>
            <person name="Kono T."/>
            <person name="Mallez S."/>
            <person name="Zhang Y."/>
            <person name="Obille A."/>
            <person name="Becker A."/>
            <person name="Abrahante J.E."/>
            <person name="Garbe J."/>
            <person name="Badalamenti J.P."/>
            <person name="Herman A."/>
            <person name="Mangelson H."/>
            <person name="Liachko I."/>
            <person name="Sullivan S."/>
            <person name="Sone E.D."/>
            <person name="Koren S."/>
            <person name="Silverstein K.A.T."/>
            <person name="Beckman K.B."/>
            <person name="Gohl D.M."/>
        </authorList>
    </citation>
    <scope>NUCLEOTIDE SEQUENCE</scope>
    <source>
        <strain evidence="4">Duluth1</strain>
        <tissue evidence="4">Whole animal</tissue>
    </source>
</reference>
<protein>
    <recommendedName>
        <fullName evidence="2 3">EGF-like domain-containing protein</fullName>
    </recommendedName>
</protein>
<dbReference type="Proteomes" id="UP000828390">
    <property type="component" value="Unassembled WGS sequence"/>
</dbReference>
<accession>A0A9D4BFT4</accession>
<dbReference type="AlphaFoldDB" id="A0A9D4BFT4"/>
<gene>
    <name evidence="4" type="ORF">DPMN_192586</name>
</gene>
<feature type="compositionally biased region" description="Polar residues" evidence="1">
    <location>
        <begin position="113"/>
        <end position="132"/>
    </location>
</feature>
<dbReference type="PROSITE" id="PS01186">
    <property type="entry name" value="EGF_2"/>
    <property type="match status" value="1"/>
</dbReference>